<dbReference type="AlphaFoldDB" id="A0A0R2QGU7"/>
<dbReference type="Gene3D" id="3.30.1370.70">
    <property type="entry name" value="Scaffold protein Nfu/NifU, N-terminal domain"/>
    <property type="match status" value="1"/>
</dbReference>
<dbReference type="SUPFAM" id="SSF110836">
    <property type="entry name" value="Hypothetical protein SAV1430"/>
    <property type="match status" value="1"/>
</dbReference>
<accession>A0A0R2QGU7</accession>
<dbReference type="Proteomes" id="UP000051017">
    <property type="component" value="Unassembled WGS sequence"/>
</dbReference>
<name>A0A0R2QGU7_9ACTN</name>
<sequence length="155" mass="16165">MGQPVAVVQKPSATPGRVRFEINRSLTGQGHERYSNIDDATGVKPSDVLAQRLFATGKVSAVHVYSNVITVDVADGASNDGLAKVVEDLYQYWKPGMAPKSTEELLAMVPKSAEAATQSTTDVSGAPLSAAASKIPSVLLARSQAALAKAKANKS</sequence>
<evidence type="ECO:0000313" key="1">
    <source>
        <dbReference type="EMBL" id="KRO49528.1"/>
    </source>
</evidence>
<evidence type="ECO:0000313" key="2">
    <source>
        <dbReference type="Proteomes" id="UP000051017"/>
    </source>
</evidence>
<proteinExistence type="predicted"/>
<organism evidence="1 2">
    <name type="scientific">Acidimicrobiia bacterium BACL6 MAG-120924-bin43</name>
    <dbReference type="NCBI Taxonomy" id="1655583"/>
    <lineage>
        <taxon>Bacteria</taxon>
        <taxon>Bacillati</taxon>
        <taxon>Actinomycetota</taxon>
        <taxon>Acidimicrobiia</taxon>
        <taxon>acIV cluster</taxon>
    </lineage>
</organism>
<protein>
    <submittedName>
        <fullName evidence="1">Uncharacterized protein</fullName>
    </submittedName>
</protein>
<dbReference type="InterPro" id="IPR036498">
    <property type="entry name" value="Nfu/NifU_N_sf"/>
</dbReference>
<reference evidence="1 2" key="1">
    <citation type="submission" date="2015-10" db="EMBL/GenBank/DDBJ databases">
        <title>Metagenome-Assembled Genomes uncover a global brackish microbiome.</title>
        <authorList>
            <person name="Hugerth L.W."/>
            <person name="Larsson J."/>
            <person name="Alneberg J."/>
            <person name="Lindh M.V."/>
            <person name="Legrand C."/>
            <person name="Pinhassi J."/>
            <person name="Andersson A.F."/>
        </authorList>
    </citation>
    <scope>NUCLEOTIDE SEQUENCE [LARGE SCALE GENOMIC DNA]</scope>
    <source>
        <strain evidence="1">BACL6 MAG-120924-bin43</strain>
    </source>
</reference>
<comment type="caution">
    <text evidence="1">The sequence shown here is derived from an EMBL/GenBank/DDBJ whole genome shotgun (WGS) entry which is preliminary data.</text>
</comment>
<gene>
    <name evidence="1" type="ORF">ABR75_01905</name>
</gene>
<dbReference type="EMBL" id="LIBJ01000004">
    <property type="protein sequence ID" value="KRO49528.1"/>
    <property type="molecule type" value="Genomic_DNA"/>
</dbReference>